<dbReference type="Pfam" id="PF24621">
    <property type="entry name" value="DHQS_C"/>
    <property type="match status" value="1"/>
</dbReference>
<keyword evidence="10 16" id="KW-0067">ATP-binding</keyword>
<comment type="pathway">
    <text evidence="4 16">Metabolic intermediate biosynthesis; chorismate biosynthesis; chorismate from D-erythrose 4-phosphate and phosphoenolpyruvate: step 5/7.</text>
</comment>
<keyword evidence="11 17" id="KW-0520">NAD</keyword>
<dbReference type="NCBIfam" id="TIGR01357">
    <property type="entry name" value="aroB"/>
    <property type="match status" value="1"/>
</dbReference>
<comment type="cofactor">
    <cofactor evidence="2 17">
        <name>NAD(+)</name>
        <dbReference type="ChEBI" id="CHEBI:57540"/>
    </cofactor>
</comment>
<dbReference type="Gene3D" id="3.40.50.1970">
    <property type="match status" value="1"/>
</dbReference>
<keyword evidence="17" id="KW-0170">Cobalt</keyword>
<dbReference type="PANTHER" id="PTHR43622:SF7">
    <property type="entry name" value="3-DEHYDROQUINATE SYNTHASE, CHLOROPLASTIC"/>
    <property type="match status" value="1"/>
</dbReference>
<feature type="binding site" evidence="17">
    <location>
        <position position="345"/>
    </location>
    <ligand>
        <name>Zn(2+)</name>
        <dbReference type="ChEBI" id="CHEBI:29105"/>
    </ligand>
</feature>
<evidence type="ECO:0000256" key="10">
    <source>
        <dbReference type="ARBA" id="ARBA00022840"/>
    </source>
</evidence>
<keyword evidence="17" id="KW-0479">Metal-binding</keyword>
<feature type="binding site" evidence="16">
    <location>
        <position position="14"/>
    </location>
    <ligand>
        <name>Mg(2+)</name>
        <dbReference type="ChEBI" id="CHEBI:18420"/>
    </ligand>
</feature>
<accession>A0AB38XLD6</accession>
<dbReference type="InterPro" id="IPR031322">
    <property type="entry name" value="Shikimate/glucono_kinase"/>
</dbReference>
<feature type="binding site" evidence="17">
    <location>
        <position position="421"/>
    </location>
    <ligand>
        <name>Zn(2+)</name>
        <dbReference type="ChEBI" id="CHEBI:29105"/>
    </ligand>
</feature>
<evidence type="ECO:0000256" key="2">
    <source>
        <dbReference type="ARBA" id="ARBA00001911"/>
    </source>
</evidence>
<feature type="binding site" evidence="16">
    <location>
        <position position="32"/>
    </location>
    <ligand>
        <name>substrate</name>
    </ligand>
</feature>
<dbReference type="GO" id="GO:0005524">
    <property type="term" value="F:ATP binding"/>
    <property type="evidence" value="ECO:0007669"/>
    <property type="project" value="UniProtKB-UniRule"/>
</dbReference>
<evidence type="ECO:0000256" key="1">
    <source>
        <dbReference type="ARBA" id="ARBA00001393"/>
    </source>
</evidence>
<feature type="binding site" evidence="16">
    <location>
        <begin position="10"/>
        <end position="15"/>
    </location>
    <ligand>
        <name>ATP</name>
        <dbReference type="ChEBI" id="CHEBI:30616"/>
    </ligand>
</feature>
<feature type="domain" description="3-dehydroquinate synthase C-terminal" evidence="19">
    <location>
        <begin position="342"/>
        <end position="481"/>
    </location>
</feature>
<evidence type="ECO:0000256" key="11">
    <source>
        <dbReference type="ARBA" id="ARBA00023027"/>
    </source>
</evidence>
<dbReference type="Pfam" id="PF01761">
    <property type="entry name" value="DHQ_synthase"/>
    <property type="match status" value="1"/>
</dbReference>
<feature type="binding site" evidence="17">
    <location>
        <position position="303"/>
    </location>
    <ligand>
        <name>NAD(+)</name>
        <dbReference type="ChEBI" id="CHEBI:57540"/>
    </ligand>
</feature>
<dbReference type="GO" id="GO:0003856">
    <property type="term" value="F:3-dehydroquinate synthase activity"/>
    <property type="evidence" value="ECO:0007669"/>
    <property type="project" value="UniProtKB-UniRule"/>
</dbReference>
<dbReference type="SUPFAM" id="SSF56796">
    <property type="entry name" value="Dehydroquinate synthase-like"/>
    <property type="match status" value="1"/>
</dbReference>
<dbReference type="AlphaFoldDB" id="A0AB38XLD6"/>
<feature type="binding site" evidence="16">
    <location>
        <position position="133"/>
    </location>
    <ligand>
        <name>substrate</name>
    </ligand>
</feature>
<evidence type="ECO:0000256" key="5">
    <source>
        <dbReference type="ARBA" id="ARBA00022490"/>
    </source>
</evidence>
<comment type="subunit">
    <text evidence="16">Monomer.</text>
</comment>
<feature type="binding site" evidence="17">
    <location>
        <begin position="290"/>
        <end position="291"/>
    </location>
    <ligand>
        <name>NAD(+)</name>
        <dbReference type="ChEBI" id="CHEBI:57540"/>
    </ligand>
</feature>
<dbReference type="EMBL" id="CP116394">
    <property type="protein sequence ID" value="WCE45152.1"/>
    <property type="molecule type" value="Genomic_DNA"/>
</dbReference>
<dbReference type="GO" id="GO:0000287">
    <property type="term" value="F:magnesium ion binding"/>
    <property type="evidence" value="ECO:0007669"/>
    <property type="project" value="UniProtKB-UniRule"/>
</dbReference>
<evidence type="ECO:0000256" key="3">
    <source>
        <dbReference type="ARBA" id="ARBA00004661"/>
    </source>
</evidence>
<dbReference type="EC" id="2.7.1.71" evidence="16"/>
<protein>
    <recommendedName>
        <fullName evidence="16 17">Multifunctional fusion protein</fullName>
    </recommendedName>
    <domain>
        <recommendedName>
            <fullName evidence="16">Shikimate kinase</fullName>
            <shortName evidence="16">SK</shortName>
            <ecNumber evidence="16">2.7.1.71</ecNumber>
        </recommendedName>
    </domain>
    <domain>
        <recommendedName>
            <fullName evidence="17">3-dehydroquinate synthase</fullName>
            <shortName evidence="17">DHQS</shortName>
            <ecNumber evidence="17">4.2.3.4</ecNumber>
        </recommendedName>
    </domain>
</protein>
<comment type="catalytic activity">
    <reaction evidence="15 16">
        <text>shikimate + ATP = 3-phosphoshikimate + ADP + H(+)</text>
        <dbReference type="Rhea" id="RHEA:13121"/>
        <dbReference type="ChEBI" id="CHEBI:15378"/>
        <dbReference type="ChEBI" id="CHEBI:30616"/>
        <dbReference type="ChEBI" id="CHEBI:36208"/>
        <dbReference type="ChEBI" id="CHEBI:145989"/>
        <dbReference type="ChEBI" id="CHEBI:456216"/>
        <dbReference type="EC" id="2.7.1.71"/>
    </reaction>
</comment>
<dbReference type="HAMAP" id="MF_00110">
    <property type="entry name" value="DHQ_synthase"/>
    <property type="match status" value="1"/>
</dbReference>
<dbReference type="GO" id="GO:0009423">
    <property type="term" value="P:chorismate biosynthetic process"/>
    <property type="evidence" value="ECO:0007669"/>
    <property type="project" value="UniProtKB-UniRule"/>
</dbReference>
<dbReference type="RefSeq" id="WP_004805206.1">
    <property type="nucleotide sequence ID" value="NZ_CP116394.1"/>
</dbReference>
<evidence type="ECO:0000313" key="21">
    <source>
        <dbReference type="Proteomes" id="UP001211044"/>
    </source>
</evidence>
<keyword evidence="5 17" id="KW-0963">Cytoplasm</keyword>
<evidence type="ECO:0000256" key="13">
    <source>
        <dbReference type="ARBA" id="ARBA00023239"/>
    </source>
</evidence>
<feature type="binding site" evidence="16">
    <location>
        <position position="115"/>
    </location>
    <ligand>
        <name>ATP</name>
        <dbReference type="ChEBI" id="CHEBI:30616"/>
    </ligand>
</feature>
<dbReference type="KEGG" id="wne:PIG85_05600"/>
<dbReference type="PROSITE" id="PS01128">
    <property type="entry name" value="SHIKIMATE_KINASE"/>
    <property type="match status" value="1"/>
</dbReference>
<proteinExistence type="inferred from homology"/>
<evidence type="ECO:0000256" key="9">
    <source>
        <dbReference type="ARBA" id="ARBA00022777"/>
    </source>
</evidence>
<keyword evidence="12 17" id="KW-0057">Aromatic amino acid biosynthesis</keyword>
<dbReference type="SUPFAM" id="SSF52540">
    <property type="entry name" value="P-loop containing nucleoside triphosphate hydrolases"/>
    <property type="match status" value="1"/>
</dbReference>
<dbReference type="CDD" id="cd00464">
    <property type="entry name" value="SK"/>
    <property type="match status" value="1"/>
</dbReference>
<comment type="caution">
    <text evidence="17">Lacks conserved residue(s) required for the propagation of feature annotation.</text>
</comment>
<dbReference type="InterPro" id="IPR023000">
    <property type="entry name" value="Shikimate_kinase_CS"/>
</dbReference>
<dbReference type="InterPro" id="IPR030960">
    <property type="entry name" value="DHQS/DOIS_N"/>
</dbReference>
<keyword evidence="8 17" id="KW-0547">Nucleotide-binding</keyword>
<evidence type="ECO:0000256" key="8">
    <source>
        <dbReference type="ARBA" id="ARBA00022741"/>
    </source>
</evidence>
<evidence type="ECO:0000256" key="7">
    <source>
        <dbReference type="ARBA" id="ARBA00022679"/>
    </source>
</evidence>
<dbReference type="GO" id="GO:0004765">
    <property type="term" value="F:shikimate kinase activity"/>
    <property type="evidence" value="ECO:0007669"/>
    <property type="project" value="UniProtKB-UniRule"/>
</dbReference>
<keyword evidence="17" id="KW-0862">Zinc</keyword>
<comment type="cofactor">
    <cofactor evidence="17">
        <name>Co(2+)</name>
        <dbReference type="ChEBI" id="CHEBI:48828"/>
    </cofactor>
    <cofactor evidence="17">
        <name>Zn(2+)</name>
        <dbReference type="ChEBI" id="CHEBI:29105"/>
    </cofactor>
    <text evidence="17">Binds 1 divalent metal cation per subunit. Can use either Co(2+) or Zn(2+).</text>
</comment>
<comment type="similarity">
    <text evidence="16">Belongs to the shikimate kinase family.</text>
</comment>
<dbReference type="Gene3D" id="3.40.50.300">
    <property type="entry name" value="P-loop containing nucleotide triphosphate hydrolases"/>
    <property type="match status" value="1"/>
</dbReference>
<dbReference type="Gene3D" id="1.20.1090.10">
    <property type="entry name" value="Dehydroquinate synthase-like - alpha domain"/>
    <property type="match status" value="1"/>
</dbReference>
<dbReference type="CDD" id="cd08195">
    <property type="entry name" value="DHQS"/>
    <property type="match status" value="1"/>
</dbReference>
<dbReference type="GO" id="GO:0008652">
    <property type="term" value="P:amino acid biosynthetic process"/>
    <property type="evidence" value="ECO:0007669"/>
    <property type="project" value="UniProtKB-KW"/>
</dbReference>
<dbReference type="InterPro" id="IPR016037">
    <property type="entry name" value="DHQ_synth_AroB"/>
</dbReference>
<evidence type="ECO:0000256" key="17">
    <source>
        <dbReference type="HAMAP-Rule" id="MF_00110"/>
    </source>
</evidence>
<feature type="binding site" evidence="17">
    <location>
        <begin position="266"/>
        <end position="270"/>
    </location>
    <ligand>
        <name>NAD(+)</name>
        <dbReference type="ChEBI" id="CHEBI:57540"/>
    </ligand>
</feature>
<feature type="binding site" evidence="16">
    <location>
        <position position="150"/>
    </location>
    <ligand>
        <name>ATP</name>
        <dbReference type="ChEBI" id="CHEBI:30616"/>
    </ligand>
</feature>
<comment type="function">
    <text evidence="16">Catalyzes the specific phosphorylation of the 3-hydroxyl group of shikimic acid using ATP as a cosubstrate.</text>
</comment>
<evidence type="ECO:0000259" key="18">
    <source>
        <dbReference type="Pfam" id="PF01761"/>
    </source>
</evidence>
<dbReference type="PRINTS" id="PR01100">
    <property type="entry name" value="SHIKIMTKNASE"/>
</dbReference>
<dbReference type="InterPro" id="IPR056179">
    <property type="entry name" value="DHQS_C"/>
</dbReference>
<comment type="function">
    <text evidence="17">Catalyzes the conversion of 3-deoxy-D-arabino-heptulosonate 7-phosphate (DAHP) to dehydroquinate (DHQ).</text>
</comment>
<dbReference type="HAMAP" id="MF_00109">
    <property type="entry name" value="Shikimate_kinase"/>
    <property type="match status" value="1"/>
</dbReference>
<evidence type="ECO:0000256" key="16">
    <source>
        <dbReference type="HAMAP-Rule" id="MF_00109"/>
    </source>
</evidence>
<keyword evidence="16" id="KW-0460">Magnesium</keyword>
<feature type="binding site" evidence="17">
    <location>
        <position position="405"/>
    </location>
    <ligand>
        <name>Zn(2+)</name>
        <dbReference type="ChEBI" id="CHEBI:29105"/>
    </ligand>
</feature>
<keyword evidence="6 17" id="KW-0028">Amino-acid biosynthesis</keyword>
<dbReference type="InterPro" id="IPR050071">
    <property type="entry name" value="Dehydroquinate_synthase"/>
</dbReference>
<evidence type="ECO:0000313" key="20">
    <source>
        <dbReference type="EMBL" id="WCE45152.1"/>
    </source>
</evidence>
<name>A0AB38XLD6_9ACTO</name>
<gene>
    <name evidence="17 20" type="primary">aroB</name>
    <name evidence="16" type="synonym">aroK</name>
    <name evidence="20" type="ORF">PIG85_05600</name>
</gene>
<feature type="binding site" evidence="16">
    <location>
        <position position="78"/>
    </location>
    <ligand>
        <name>substrate</name>
    </ligand>
</feature>
<organism evidence="20 21">
    <name type="scientific">Winkia neuii subsp. anitrata</name>
    <dbReference type="NCBI Taxonomy" id="29318"/>
    <lineage>
        <taxon>Bacteria</taxon>
        <taxon>Bacillati</taxon>
        <taxon>Actinomycetota</taxon>
        <taxon>Actinomycetes</taxon>
        <taxon>Actinomycetales</taxon>
        <taxon>Actinomycetaceae</taxon>
        <taxon>Winkia</taxon>
    </lineage>
</organism>
<comment type="cofactor">
    <cofactor evidence="16">
        <name>Mg(2+)</name>
        <dbReference type="ChEBI" id="CHEBI:18420"/>
    </cofactor>
    <text evidence="16">Binds 1 Mg(2+) ion per subunit.</text>
</comment>
<keyword evidence="9 16" id="KW-0418">Kinase</keyword>
<keyword evidence="14" id="KW-0511">Multifunctional enzyme</keyword>
<comment type="similarity">
    <text evidence="17">Belongs to the sugar phosphate cyclases superfamily. Dehydroquinate synthase family.</text>
</comment>
<keyword evidence="13 17" id="KW-0456">Lyase</keyword>
<keyword evidence="7 16" id="KW-0808">Transferase</keyword>
<dbReference type="Pfam" id="PF01202">
    <property type="entry name" value="SKI"/>
    <property type="match status" value="1"/>
</dbReference>
<feature type="binding site" evidence="17">
    <location>
        <position position="312"/>
    </location>
    <ligand>
        <name>NAD(+)</name>
        <dbReference type="ChEBI" id="CHEBI:57540"/>
    </ligand>
</feature>
<comment type="catalytic activity">
    <reaction evidence="1 17">
        <text>7-phospho-2-dehydro-3-deoxy-D-arabino-heptonate = 3-dehydroquinate + phosphate</text>
        <dbReference type="Rhea" id="RHEA:21968"/>
        <dbReference type="ChEBI" id="CHEBI:32364"/>
        <dbReference type="ChEBI" id="CHEBI:43474"/>
        <dbReference type="ChEBI" id="CHEBI:58394"/>
        <dbReference type="EC" id="4.2.3.4"/>
    </reaction>
</comment>
<reference evidence="20" key="1">
    <citation type="submission" date="2023-01" db="EMBL/GenBank/DDBJ databases">
        <title>Comparative Genomic Analysis of the Clinically-Derived Winkia Strain NY0527 Provides Evidence into the Taxonomic Reassignment of Winkia neuii and Characterizes Their Virulence Traits.</title>
        <authorList>
            <person name="Cai X."/>
            <person name="Peng Y."/>
            <person name="Li M."/>
            <person name="Qiu Y."/>
            <person name="Wang Y."/>
            <person name="Xu L."/>
            <person name="Hou Q."/>
        </authorList>
    </citation>
    <scope>NUCLEOTIDE SEQUENCE</scope>
    <source>
        <strain evidence="20">NY0527</strain>
    </source>
</reference>
<evidence type="ECO:0000256" key="6">
    <source>
        <dbReference type="ARBA" id="ARBA00022605"/>
    </source>
</evidence>
<comment type="subcellular location">
    <subcellularLocation>
        <location evidence="17">Cytoplasm</location>
    </subcellularLocation>
</comment>
<dbReference type="EC" id="4.2.3.4" evidence="17"/>
<dbReference type="GO" id="GO:0009073">
    <property type="term" value="P:aromatic amino acid family biosynthetic process"/>
    <property type="evidence" value="ECO:0007669"/>
    <property type="project" value="UniProtKB-KW"/>
</dbReference>
<dbReference type="InterPro" id="IPR000623">
    <property type="entry name" value="Shikimate_kinase/TSH1"/>
</dbReference>
<dbReference type="GO" id="GO:0005737">
    <property type="term" value="C:cytoplasm"/>
    <property type="evidence" value="ECO:0007669"/>
    <property type="project" value="UniProtKB-SubCell"/>
</dbReference>
<evidence type="ECO:0000259" key="19">
    <source>
        <dbReference type="Pfam" id="PF24621"/>
    </source>
</evidence>
<dbReference type="Proteomes" id="UP001211044">
    <property type="component" value="Chromosome"/>
</dbReference>
<evidence type="ECO:0000256" key="4">
    <source>
        <dbReference type="ARBA" id="ARBA00004842"/>
    </source>
</evidence>
<evidence type="ECO:0000256" key="15">
    <source>
        <dbReference type="ARBA" id="ARBA00048567"/>
    </source>
</evidence>
<feature type="domain" description="3-dehydroquinate synthase N-terminal" evidence="18">
    <location>
        <begin position="229"/>
        <end position="339"/>
    </location>
</feature>
<dbReference type="PANTHER" id="PTHR43622">
    <property type="entry name" value="3-DEHYDROQUINATE SYNTHASE"/>
    <property type="match status" value="1"/>
</dbReference>
<evidence type="ECO:0000256" key="12">
    <source>
        <dbReference type="ARBA" id="ARBA00023141"/>
    </source>
</evidence>
<feature type="binding site" evidence="16">
    <location>
        <position position="56"/>
    </location>
    <ligand>
        <name>substrate</name>
    </ligand>
</feature>
<comment type="pathway">
    <text evidence="3 17">Metabolic intermediate biosynthesis; chorismate biosynthesis; chorismate from D-erythrose 4-phosphate and phosphoenolpyruvate: step 2/7.</text>
</comment>
<sequence length="517" mass="55778">MSIFLTGMPGAGKTSVSEYLANKYGLTSIDTDDLIPDIAGKSIPQIFSSEGEGAFRRYEQEAIRRALQEAPDLIALGGGALSTSAAAALVSGHETVYLKASPTVSAARVGKSDSRPLLGEDPLPALTKLYAQREQTYRSVCTIAIETDGRTVAEVAEDLMRSQHELIGVDGNAPYAVRIGRGIAKAKIDSLIASASRKVLLIAPEDMKKECIELAAVLEEMGRQVQGFITPNAEEQKSVDCLSNAWETLGLERFGREDTVIGLGGGATTDLSGFVAATWMRGIDHIAMSTSLLGMVDAAVGGKTGINTPIGKNMVGSFYTPRAVVCDLDYLKSLPKDDLIEGLGEVVKCGFIADPRILELLENEEIGPEDDRLVEIVSRSIRVKANVVSQDLHEAGLREILNYGHTFGHAIEKVENYQWRHGNAVALGMMFAAHVAHELGMISSQLVRRHQEVISYLGLPTSYDGADFPRLLEAMKADKKVRGGVIRMVLLQGLAKPVTVPIEDTSVLQRAFMKVNK</sequence>
<evidence type="ECO:0000256" key="14">
    <source>
        <dbReference type="ARBA" id="ARBA00023268"/>
    </source>
</evidence>
<dbReference type="InterPro" id="IPR027417">
    <property type="entry name" value="P-loop_NTPase"/>
</dbReference>